<name>A0AA86PKF2_9EUKA</name>
<reference evidence="1" key="1">
    <citation type="submission" date="2023-06" db="EMBL/GenBank/DDBJ databases">
        <authorList>
            <person name="Kurt Z."/>
        </authorList>
    </citation>
    <scope>NUCLEOTIDE SEQUENCE</scope>
</reference>
<dbReference type="EMBL" id="CAXDID020000099">
    <property type="protein sequence ID" value="CAL6025531.1"/>
    <property type="molecule type" value="Genomic_DNA"/>
</dbReference>
<comment type="caution">
    <text evidence="1">The sequence shown here is derived from an EMBL/GenBank/DDBJ whole genome shotgun (WGS) entry which is preliminary data.</text>
</comment>
<reference evidence="2 3" key="2">
    <citation type="submission" date="2024-07" db="EMBL/GenBank/DDBJ databases">
        <authorList>
            <person name="Akdeniz Z."/>
        </authorList>
    </citation>
    <scope>NUCLEOTIDE SEQUENCE [LARGE SCALE GENOMIC DNA]</scope>
</reference>
<protein>
    <submittedName>
        <fullName evidence="2">Hypothetical_protein</fullName>
    </submittedName>
</protein>
<proteinExistence type="predicted"/>
<organism evidence="1">
    <name type="scientific">Hexamita inflata</name>
    <dbReference type="NCBI Taxonomy" id="28002"/>
    <lineage>
        <taxon>Eukaryota</taxon>
        <taxon>Metamonada</taxon>
        <taxon>Diplomonadida</taxon>
        <taxon>Hexamitidae</taxon>
        <taxon>Hexamitinae</taxon>
        <taxon>Hexamita</taxon>
    </lineage>
</organism>
<sequence length="812" mass="87066">MLIFISILTQQICNNLYSRQITVQYCEKQKMVIEQTIILTQSFNTSFTFFLHSEVAKNLKIHAEITASSFSTFSMTGNLVVENCIIKVKATSTLSALLSLAARDVLITDSVLKANFLSAGIYGTLNAAGLSVNSSSITVKRVNLTVDMNTNIGDISGIVSFCPIIVLEQLRAIFTIFTTSTTNSTCGAISAVAQNAAIAISNSTLSGNMYAAADNGYLVGAGINVTIDVSDDSLITITGPQTNNTAHFWSCYGFCERPLPITTVLPVSAVTQIGSSSSCVFTQGTTADNSEVVFDPSRDFSFQGNFSVFGQTASVSNLKVSGRYQVTGELGSYANIFGSNMTDVLVLRKIIIQVSISTLSQCKLNLVTNQISAQFTINSFLANGSFQTEFQTFNAIAVAAVASYTADQARVIVNYQITGEVTSSSALSTLGVQVVKFIDLNIINSFFIINSKFKSVNGLIIGKTNEDQNVACDGQFNFINIVVKKYFNSENMVLPTGIIFNLIVGNNLTIVNFTLSHFSQSKVQQTLSQTIFGNQIVPTMQILSSNILQTVSLFSVQRLGLITFNYGSSNQNMFILISKVIYKLLATLASDSTDIGMLGVADYTANYQYSSVVLDKCNISAQISCPAVQYAGAIVGCAYMQIQAQYSTISDSFINTGLNIGAVFGVVLSGRISSTSITGFETLAEQSGLVQTCTKFIDLITVFLNSIQLTSGGFVINSVLNAKVTINKITTNNCSFSSKENVGVLFNTFSGKCTVSNSQIQIKAAKSTVVNSFVSGSVQISGSKVETTGECFAFVDGKCPDKWVLGGDKMFS</sequence>
<dbReference type="EMBL" id="CATOUU010000694">
    <property type="protein sequence ID" value="CAI9941535.1"/>
    <property type="molecule type" value="Genomic_DNA"/>
</dbReference>
<keyword evidence="3" id="KW-1185">Reference proteome</keyword>
<evidence type="ECO:0000313" key="2">
    <source>
        <dbReference type="EMBL" id="CAL6025531.1"/>
    </source>
</evidence>
<evidence type="ECO:0000313" key="1">
    <source>
        <dbReference type="EMBL" id="CAI9941535.1"/>
    </source>
</evidence>
<gene>
    <name evidence="1" type="ORF">HINF_LOCUS29180</name>
    <name evidence="2" type="ORF">HINF_LOCUS30369</name>
</gene>
<evidence type="ECO:0000313" key="3">
    <source>
        <dbReference type="Proteomes" id="UP001642409"/>
    </source>
</evidence>
<dbReference type="AlphaFoldDB" id="A0AA86PKF2"/>
<accession>A0AA86PKF2</accession>
<dbReference type="Proteomes" id="UP001642409">
    <property type="component" value="Unassembled WGS sequence"/>
</dbReference>